<proteinExistence type="predicted"/>
<dbReference type="EMBL" id="KV722540">
    <property type="protein sequence ID" value="OCH86173.1"/>
    <property type="molecule type" value="Genomic_DNA"/>
</dbReference>
<dbReference type="AlphaFoldDB" id="A0A8E2DKU9"/>
<feature type="non-terminal residue" evidence="1">
    <location>
        <position position="72"/>
    </location>
</feature>
<reference evidence="1 2" key="1">
    <citation type="submission" date="2016-07" db="EMBL/GenBank/DDBJ databases">
        <title>Draft genome of the white-rot fungus Obba rivulosa 3A-2.</title>
        <authorList>
            <consortium name="DOE Joint Genome Institute"/>
            <person name="Miettinen O."/>
            <person name="Riley R."/>
            <person name="Acob R."/>
            <person name="Barry K."/>
            <person name="Cullen D."/>
            <person name="De Vries R."/>
            <person name="Hainaut M."/>
            <person name="Hatakka A."/>
            <person name="Henrissat B."/>
            <person name="Hilden K."/>
            <person name="Kuo R."/>
            <person name="Labutti K."/>
            <person name="Lipzen A."/>
            <person name="Makela M.R."/>
            <person name="Sandor L."/>
            <person name="Spatafora J.W."/>
            <person name="Grigoriev I.V."/>
            <person name="Hibbett D.S."/>
        </authorList>
    </citation>
    <scope>NUCLEOTIDE SEQUENCE [LARGE SCALE GENOMIC DNA]</scope>
    <source>
        <strain evidence="1 2">3A-2</strain>
    </source>
</reference>
<organism evidence="1 2">
    <name type="scientific">Obba rivulosa</name>
    <dbReference type="NCBI Taxonomy" id="1052685"/>
    <lineage>
        <taxon>Eukaryota</taxon>
        <taxon>Fungi</taxon>
        <taxon>Dikarya</taxon>
        <taxon>Basidiomycota</taxon>
        <taxon>Agaricomycotina</taxon>
        <taxon>Agaricomycetes</taxon>
        <taxon>Polyporales</taxon>
        <taxon>Gelatoporiaceae</taxon>
        <taxon>Obba</taxon>
    </lineage>
</organism>
<name>A0A8E2DKU9_9APHY</name>
<evidence type="ECO:0000313" key="1">
    <source>
        <dbReference type="EMBL" id="OCH86173.1"/>
    </source>
</evidence>
<keyword evidence="2" id="KW-1185">Reference proteome</keyword>
<dbReference type="OrthoDB" id="2748942at2759"/>
<sequence length="72" mass="8295">RICYIYTKCGHAVPMVRHSVECDNRNCKFSRAHPSDCNGSKCKQTCWQYRQYPQQYSPHIAAYCPSCLSSST</sequence>
<accession>A0A8E2DKU9</accession>
<evidence type="ECO:0000313" key="2">
    <source>
        <dbReference type="Proteomes" id="UP000250043"/>
    </source>
</evidence>
<gene>
    <name evidence="1" type="ORF">OBBRIDRAFT_738484</name>
</gene>
<protein>
    <submittedName>
        <fullName evidence="1">Uncharacterized protein</fullName>
    </submittedName>
</protein>
<dbReference type="Proteomes" id="UP000250043">
    <property type="component" value="Unassembled WGS sequence"/>
</dbReference>